<feature type="region of interest" description="Disordered" evidence="1">
    <location>
        <begin position="282"/>
        <end position="321"/>
    </location>
</feature>
<evidence type="ECO:0000313" key="2">
    <source>
        <dbReference type="EMBL" id="MFB9464570.1"/>
    </source>
</evidence>
<name>A0ABV5N2P5_9ACTN</name>
<comment type="caution">
    <text evidence="2">The sequence shown here is derived from an EMBL/GenBank/DDBJ whole genome shotgun (WGS) entry which is preliminary data.</text>
</comment>
<sequence length="321" mass="35025">MGDILVGTCSWTDRALVGSGWYPVGRRDAEGRLRHYAERFAVVEVDASYYALPGERNSRLWVARTPDGFVFDVKAFSLLTGHPTRAAVMPGGLPADHRDPGVLDEVWARFTAGIAPLREAGRLGSVLFQFPPWFRPGARAEAFLAESARRTAGWPVAVEFRHPGWWHRERAGATAALLARYGMAAVAVDMNQRLPSSVPPVTPVTSPRLSVVRFHGRSADWGTGSKEDRFRYAYDDGELAEWLPRLRALARRVDRLHVLFNNCCADAAVRAAEAMQRLLGQPAGGRRAVPPPRSGDGRAAAGAGRDGRDRGVPVPGASEEP</sequence>
<accession>A0ABV5N2P5</accession>
<dbReference type="RefSeq" id="WP_381347170.1">
    <property type="nucleotide sequence ID" value="NZ_JBHMCY010000032.1"/>
</dbReference>
<gene>
    <name evidence="2" type="ORF">ACFF45_18110</name>
</gene>
<reference evidence="2 3" key="1">
    <citation type="submission" date="2024-09" db="EMBL/GenBank/DDBJ databases">
        <authorList>
            <person name="Sun Q."/>
            <person name="Mori K."/>
        </authorList>
    </citation>
    <scope>NUCLEOTIDE SEQUENCE [LARGE SCALE GENOMIC DNA]</scope>
    <source>
        <strain evidence="2 3">JCM 6917</strain>
    </source>
</reference>
<dbReference type="PANTHER" id="PTHR30348">
    <property type="entry name" value="UNCHARACTERIZED PROTEIN YECE"/>
    <property type="match status" value="1"/>
</dbReference>
<dbReference type="Pfam" id="PF01904">
    <property type="entry name" value="DUF72"/>
    <property type="match status" value="1"/>
</dbReference>
<dbReference type="PANTHER" id="PTHR30348:SF13">
    <property type="entry name" value="UPF0759 PROTEIN YUNF"/>
    <property type="match status" value="1"/>
</dbReference>
<proteinExistence type="predicted"/>
<dbReference type="InterPro" id="IPR036520">
    <property type="entry name" value="UPF0759_sf"/>
</dbReference>
<organism evidence="2 3">
    <name type="scientific">Streptomyces cinereospinus</name>
    <dbReference type="NCBI Taxonomy" id="285561"/>
    <lineage>
        <taxon>Bacteria</taxon>
        <taxon>Bacillati</taxon>
        <taxon>Actinomycetota</taxon>
        <taxon>Actinomycetes</taxon>
        <taxon>Kitasatosporales</taxon>
        <taxon>Streptomycetaceae</taxon>
        <taxon>Streptomyces</taxon>
    </lineage>
</organism>
<protein>
    <submittedName>
        <fullName evidence="2">DUF72 domain-containing protein</fullName>
    </submittedName>
</protein>
<dbReference type="InterPro" id="IPR002763">
    <property type="entry name" value="DUF72"/>
</dbReference>
<dbReference type="Proteomes" id="UP001589709">
    <property type="component" value="Unassembled WGS sequence"/>
</dbReference>
<dbReference type="EMBL" id="JBHMCY010000032">
    <property type="protein sequence ID" value="MFB9464570.1"/>
    <property type="molecule type" value="Genomic_DNA"/>
</dbReference>
<evidence type="ECO:0000256" key="1">
    <source>
        <dbReference type="SAM" id="MobiDB-lite"/>
    </source>
</evidence>
<keyword evidence="3" id="KW-1185">Reference proteome</keyword>
<dbReference type="SUPFAM" id="SSF117396">
    <property type="entry name" value="TM1631-like"/>
    <property type="match status" value="1"/>
</dbReference>
<dbReference type="Gene3D" id="3.20.20.410">
    <property type="entry name" value="Protein of unknown function UPF0759"/>
    <property type="match status" value="1"/>
</dbReference>
<evidence type="ECO:0000313" key="3">
    <source>
        <dbReference type="Proteomes" id="UP001589709"/>
    </source>
</evidence>